<evidence type="ECO:0000313" key="3">
    <source>
        <dbReference type="Proteomes" id="UP000198822"/>
    </source>
</evidence>
<keyword evidence="2" id="KW-0378">Hydrolase</keyword>
<reference evidence="3" key="1">
    <citation type="submission" date="2016-10" db="EMBL/GenBank/DDBJ databases">
        <authorList>
            <person name="Varghese N."/>
            <person name="Submissions S."/>
        </authorList>
    </citation>
    <scope>NUCLEOTIDE SEQUENCE [LARGE SCALE GENOMIC DNA]</scope>
    <source>
        <strain evidence="3">DSM 22002</strain>
    </source>
</reference>
<evidence type="ECO:0000313" key="2">
    <source>
        <dbReference type="EMBL" id="SDH29777.1"/>
    </source>
</evidence>
<keyword evidence="2" id="KW-0255">Endonuclease</keyword>
<dbReference type="InterPro" id="IPR011335">
    <property type="entry name" value="Restrct_endonuc-II-like"/>
</dbReference>
<dbReference type="SUPFAM" id="SSF52980">
    <property type="entry name" value="Restriction endonuclease-like"/>
    <property type="match status" value="1"/>
</dbReference>
<evidence type="ECO:0000259" key="1">
    <source>
        <dbReference type="Pfam" id="PF18741"/>
    </source>
</evidence>
<keyword evidence="3" id="KW-1185">Reference proteome</keyword>
<gene>
    <name evidence="2" type="ORF">SAMN04489720_0761</name>
</gene>
<dbReference type="Proteomes" id="UP000198822">
    <property type="component" value="Chromosome I"/>
</dbReference>
<dbReference type="STRING" id="399736.SAMN04489720_0761"/>
<dbReference type="GO" id="GO:0004519">
    <property type="term" value="F:endonuclease activity"/>
    <property type="evidence" value="ECO:0007669"/>
    <property type="project" value="UniProtKB-KW"/>
</dbReference>
<protein>
    <submittedName>
        <fullName evidence="2">Very-short-patch-repair endonuclease</fullName>
    </submittedName>
</protein>
<dbReference type="InterPro" id="IPR049468">
    <property type="entry name" value="Restrct_endonuc-II-like_dom"/>
</dbReference>
<accession>A0A1G8B998</accession>
<dbReference type="AlphaFoldDB" id="A0A1G8B998"/>
<proteinExistence type="predicted"/>
<dbReference type="Gene3D" id="3.40.960.10">
    <property type="entry name" value="VSR Endonuclease"/>
    <property type="match status" value="1"/>
</dbReference>
<dbReference type="EMBL" id="LT629695">
    <property type="protein sequence ID" value="SDH29777.1"/>
    <property type="molecule type" value="Genomic_DNA"/>
</dbReference>
<keyword evidence="2" id="KW-0540">Nuclease</keyword>
<organism evidence="2 3">
    <name type="scientific">Agrococcus jejuensis</name>
    <dbReference type="NCBI Taxonomy" id="399736"/>
    <lineage>
        <taxon>Bacteria</taxon>
        <taxon>Bacillati</taxon>
        <taxon>Actinomycetota</taxon>
        <taxon>Actinomycetes</taxon>
        <taxon>Micrococcales</taxon>
        <taxon>Microbacteriaceae</taxon>
        <taxon>Agrococcus</taxon>
    </lineage>
</organism>
<feature type="domain" description="Restriction endonuclease type II-like" evidence="1">
    <location>
        <begin position="172"/>
        <end position="257"/>
    </location>
</feature>
<dbReference type="Pfam" id="PF18741">
    <property type="entry name" value="MTES_1575"/>
    <property type="match status" value="1"/>
</dbReference>
<sequence>MVQRMGVVSAAQLEAEGWRRNDRRRALAAGQLTLVRAGWYARQDADVDVVAAVRAHGCLSCASALARHGAWIPERLRGVHVRMTRVADRRAAGCAPYGPVPSIRSAIDDVETAFRCLLRCAEDEDLVVVADSLLHLRLTTQHELEGWSTSAPRRLRRALARIDRAESGLETIVRVRLRAKGVSVRTQVQIGRHRVDLLVGDRLIVECDGGEHHAGWAAQTADRARDRELSLAGYVVVRLTYGQIVHDWEAVEADLMAFVRADRHRRRGTT</sequence>
<name>A0A1G8B998_9MICO</name>